<evidence type="ECO:0000313" key="1">
    <source>
        <dbReference type="EMBL" id="ELY91440.1"/>
    </source>
</evidence>
<dbReference type="AlphaFoldDB" id="L9ZY52"/>
<evidence type="ECO:0008006" key="3">
    <source>
        <dbReference type="Google" id="ProtNLM"/>
    </source>
</evidence>
<name>L9ZY52_9EURY</name>
<dbReference type="EMBL" id="AOIL01000037">
    <property type="protein sequence ID" value="ELY91440.1"/>
    <property type="molecule type" value="Genomic_DNA"/>
</dbReference>
<evidence type="ECO:0000313" key="2">
    <source>
        <dbReference type="Proteomes" id="UP000011648"/>
    </source>
</evidence>
<comment type="caution">
    <text evidence="1">The sequence shown here is derived from an EMBL/GenBank/DDBJ whole genome shotgun (WGS) entry which is preliminary data.</text>
</comment>
<dbReference type="Proteomes" id="UP000011648">
    <property type="component" value="Unassembled WGS sequence"/>
</dbReference>
<dbReference type="Gene3D" id="1.10.10.10">
    <property type="entry name" value="Winged helix-like DNA-binding domain superfamily/Winged helix DNA-binding domain"/>
    <property type="match status" value="1"/>
</dbReference>
<accession>L9ZY52</accession>
<sequence length="85" mass="9371">MVPADPSILEFLHSARDPYGDPAILSPSTVSKNVPFGADHVGTRLREDLQDNGLVEQTERGYYRLTPMGDRLMSGEIRPDELSDG</sequence>
<organism evidence="1 2">
    <name type="scientific">Natrialba taiwanensis DSM 12281</name>
    <dbReference type="NCBI Taxonomy" id="1230458"/>
    <lineage>
        <taxon>Archaea</taxon>
        <taxon>Methanobacteriati</taxon>
        <taxon>Methanobacteriota</taxon>
        <taxon>Stenosarchaea group</taxon>
        <taxon>Halobacteria</taxon>
        <taxon>Halobacteriales</taxon>
        <taxon>Natrialbaceae</taxon>
        <taxon>Natrialba</taxon>
    </lineage>
</organism>
<dbReference type="InterPro" id="IPR036388">
    <property type="entry name" value="WH-like_DNA-bd_sf"/>
</dbReference>
<proteinExistence type="predicted"/>
<keyword evidence="2" id="KW-1185">Reference proteome</keyword>
<gene>
    <name evidence="1" type="ORF">C484_10446</name>
</gene>
<reference evidence="1 2" key="1">
    <citation type="journal article" date="2014" name="PLoS Genet.">
        <title>Phylogenetically driven sequencing of extremely halophilic archaea reveals strategies for static and dynamic osmo-response.</title>
        <authorList>
            <person name="Becker E.A."/>
            <person name="Seitzer P.M."/>
            <person name="Tritt A."/>
            <person name="Larsen D."/>
            <person name="Krusor M."/>
            <person name="Yao A.I."/>
            <person name="Wu D."/>
            <person name="Madern D."/>
            <person name="Eisen J.A."/>
            <person name="Darling A.E."/>
            <person name="Facciotti M.T."/>
        </authorList>
    </citation>
    <scope>NUCLEOTIDE SEQUENCE [LARGE SCALE GENOMIC DNA]</scope>
    <source>
        <strain evidence="1 2">DSM 12281</strain>
    </source>
</reference>
<protein>
    <recommendedName>
        <fullName evidence="3">Phage PhiH1 repressor protein</fullName>
    </recommendedName>
</protein>